<evidence type="ECO:0000256" key="2">
    <source>
        <dbReference type="SAM" id="SignalP"/>
    </source>
</evidence>
<dbReference type="Pfam" id="PF13689">
    <property type="entry name" value="DUF4154"/>
    <property type="match status" value="1"/>
</dbReference>
<protein>
    <submittedName>
        <fullName evidence="3">YfiR family protein</fullName>
    </submittedName>
</protein>
<keyword evidence="4" id="KW-1185">Reference proteome</keyword>
<feature type="region of interest" description="Disordered" evidence="1">
    <location>
        <begin position="180"/>
        <end position="235"/>
    </location>
</feature>
<feature type="compositionally biased region" description="Basic residues" evidence="1">
    <location>
        <begin position="202"/>
        <end position="217"/>
    </location>
</feature>
<gene>
    <name evidence="3" type="ORF">F8A88_06710</name>
</gene>
<dbReference type="Proteomes" id="UP000438699">
    <property type="component" value="Unassembled WGS sequence"/>
</dbReference>
<comment type="caution">
    <text evidence="3">The sequence shown here is derived from an EMBL/GenBank/DDBJ whole genome shotgun (WGS) entry which is preliminary data.</text>
</comment>
<sequence length="235" mass="25817">MEILSRKRLPIFAVLLALTVLPVLFAPTADAGNENRQGVEMDKLRSLFIKRMTKYVSWPVEKTDKPLIVAATDAHSLRPYFEGQSSKFTLRQWPVDECDILFLNNISPQTAAAIIKKLGERPILTVGQSSKLMEMGGMVNFRESNGRLKLQINAKAVNKAKLSISSRLMSLADVYGSRNQSQSFKPEAPSNPASKMVGAPAGKRHDKHRHGPKRGPGPKKGSGSHNGTGNRGARF</sequence>
<evidence type="ECO:0000313" key="3">
    <source>
        <dbReference type="EMBL" id="KAB1442151.1"/>
    </source>
</evidence>
<evidence type="ECO:0000256" key="1">
    <source>
        <dbReference type="SAM" id="MobiDB-lite"/>
    </source>
</evidence>
<name>A0A6N6N2I0_9BACT</name>
<dbReference type="RefSeq" id="WP_151150373.1">
    <property type="nucleotide sequence ID" value="NZ_WAIE01000002.1"/>
</dbReference>
<feature type="signal peptide" evidence="2">
    <location>
        <begin position="1"/>
        <end position="31"/>
    </location>
</feature>
<feature type="compositionally biased region" description="Gly residues" evidence="1">
    <location>
        <begin position="218"/>
        <end position="235"/>
    </location>
</feature>
<dbReference type="AlphaFoldDB" id="A0A6N6N2I0"/>
<reference evidence="3 4" key="1">
    <citation type="journal article" date="2017" name="Int. J. Syst. Evol. Microbiol.">
        <title>Desulfovibrio senegalensis sp. nov., a mesophilic sulfate reducer isolated from marine sediment.</title>
        <authorList>
            <person name="Thioye A."/>
            <person name="Gam Z.B.A."/>
            <person name="Mbengue M."/>
            <person name="Cayol J.L."/>
            <person name="Joseph-Bartoli M."/>
            <person name="Toure-Kane C."/>
            <person name="Labat M."/>
        </authorList>
    </citation>
    <scope>NUCLEOTIDE SEQUENCE [LARGE SCALE GENOMIC DNA]</scope>
    <source>
        <strain evidence="3 4">DSM 101509</strain>
    </source>
</reference>
<proteinExistence type="predicted"/>
<accession>A0A6N6N2I0</accession>
<dbReference type="OrthoDB" id="9803365at2"/>
<dbReference type="InterPro" id="IPR025293">
    <property type="entry name" value="YfiR/HmsC-like"/>
</dbReference>
<organism evidence="3 4">
    <name type="scientific">Pseudodesulfovibrio senegalensis</name>
    <dbReference type="NCBI Taxonomy" id="1721087"/>
    <lineage>
        <taxon>Bacteria</taxon>
        <taxon>Pseudomonadati</taxon>
        <taxon>Thermodesulfobacteriota</taxon>
        <taxon>Desulfovibrionia</taxon>
        <taxon>Desulfovibrionales</taxon>
        <taxon>Desulfovibrionaceae</taxon>
    </lineage>
</organism>
<feature type="chain" id="PRO_5027061713" evidence="2">
    <location>
        <begin position="32"/>
        <end position="235"/>
    </location>
</feature>
<keyword evidence="2" id="KW-0732">Signal</keyword>
<evidence type="ECO:0000313" key="4">
    <source>
        <dbReference type="Proteomes" id="UP000438699"/>
    </source>
</evidence>
<dbReference type="EMBL" id="WAIE01000002">
    <property type="protein sequence ID" value="KAB1442151.1"/>
    <property type="molecule type" value="Genomic_DNA"/>
</dbReference>